<dbReference type="PANTHER" id="PTHR35286">
    <property type="entry name" value="EXPRESSED PROTEIN"/>
    <property type="match status" value="1"/>
</dbReference>
<feature type="compositionally biased region" description="Acidic residues" evidence="1">
    <location>
        <begin position="155"/>
        <end position="164"/>
    </location>
</feature>
<keyword evidence="3" id="KW-1185">Reference proteome</keyword>
<accession>A0AAV7EZQ9</accession>
<sequence length="197" mass="22205">MSSFNNNFDNLLLQSLGRLQLRPPYLDTNSFLSQTLEDLLDEEQSLSSDDNTEKSSFAKEESKLEREIRRIINSGKTDTLKANSGQAVAIGEHHVCVGCHEEAASGYRVWEWHGHIMLFDEENGYTPEYIYGNYFERVQKKSASVVQEKVGKYEENDDEDEDEDSKGGTQGLRDLIGSGGLPNGRILQRNVNLGPSR</sequence>
<feature type="compositionally biased region" description="Basic and acidic residues" evidence="1">
    <location>
        <begin position="51"/>
        <end position="61"/>
    </location>
</feature>
<dbReference type="EMBL" id="JAINDJ010000003">
    <property type="protein sequence ID" value="KAG9453625.1"/>
    <property type="molecule type" value="Genomic_DNA"/>
</dbReference>
<gene>
    <name evidence="2" type="ORF">H6P81_006529</name>
</gene>
<proteinExistence type="predicted"/>
<dbReference type="Proteomes" id="UP000825729">
    <property type="component" value="Unassembled WGS sequence"/>
</dbReference>
<dbReference type="PANTHER" id="PTHR35286:SF1">
    <property type="entry name" value="EXPRESSED PROTEIN"/>
    <property type="match status" value="1"/>
</dbReference>
<feature type="region of interest" description="Disordered" evidence="1">
    <location>
        <begin position="42"/>
        <end position="61"/>
    </location>
</feature>
<name>A0AAV7EZQ9_ARIFI</name>
<feature type="region of interest" description="Disordered" evidence="1">
    <location>
        <begin position="150"/>
        <end position="197"/>
    </location>
</feature>
<reference evidence="2 3" key="1">
    <citation type="submission" date="2021-07" db="EMBL/GenBank/DDBJ databases">
        <title>The Aristolochia fimbriata genome: insights into angiosperm evolution, floral development and chemical biosynthesis.</title>
        <authorList>
            <person name="Jiao Y."/>
        </authorList>
    </citation>
    <scope>NUCLEOTIDE SEQUENCE [LARGE SCALE GENOMIC DNA]</scope>
    <source>
        <strain evidence="2">IBCAS-2021</strain>
        <tissue evidence="2">Leaf</tissue>
    </source>
</reference>
<evidence type="ECO:0000313" key="2">
    <source>
        <dbReference type="EMBL" id="KAG9453625.1"/>
    </source>
</evidence>
<evidence type="ECO:0000256" key="1">
    <source>
        <dbReference type="SAM" id="MobiDB-lite"/>
    </source>
</evidence>
<organism evidence="2 3">
    <name type="scientific">Aristolochia fimbriata</name>
    <name type="common">White veined hardy Dutchman's pipe vine</name>
    <dbReference type="NCBI Taxonomy" id="158543"/>
    <lineage>
        <taxon>Eukaryota</taxon>
        <taxon>Viridiplantae</taxon>
        <taxon>Streptophyta</taxon>
        <taxon>Embryophyta</taxon>
        <taxon>Tracheophyta</taxon>
        <taxon>Spermatophyta</taxon>
        <taxon>Magnoliopsida</taxon>
        <taxon>Magnoliidae</taxon>
        <taxon>Piperales</taxon>
        <taxon>Aristolochiaceae</taxon>
        <taxon>Aristolochia</taxon>
    </lineage>
</organism>
<comment type="caution">
    <text evidence="2">The sequence shown here is derived from an EMBL/GenBank/DDBJ whole genome shotgun (WGS) entry which is preliminary data.</text>
</comment>
<dbReference type="AlphaFoldDB" id="A0AAV7EZQ9"/>
<evidence type="ECO:0000313" key="3">
    <source>
        <dbReference type="Proteomes" id="UP000825729"/>
    </source>
</evidence>
<protein>
    <submittedName>
        <fullName evidence="2">Uncharacterized protein</fullName>
    </submittedName>
</protein>